<dbReference type="Pfam" id="PF19055">
    <property type="entry name" value="ABC2_membrane_7"/>
    <property type="match status" value="2"/>
</dbReference>
<dbReference type="Gene3D" id="3.40.50.300">
    <property type="entry name" value="P-loop containing nucleotide triphosphate hydrolases"/>
    <property type="match status" value="2"/>
</dbReference>
<dbReference type="InterPro" id="IPR043926">
    <property type="entry name" value="ABCG_dom"/>
</dbReference>
<keyword evidence="5" id="KW-0677">Repeat</keyword>
<evidence type="ECO:0000256" key="4">
    <source>
        <dbReference type="ARBA" id="ARBA00022692"/>
    </source>
</evidence>
<feature type="transmembrane region" description="Helical" evidence="10">
    <location>
        <begin position="557"/>
        <end position="575"/>
    </location>
</feature>
<dbReference type="GO" id="GO:0005524">
    <property type="term" value="F:ATP binding"/>
    <property type="evidence" value="ECO:0007669"/>
    <property type="project" value="UniProtKB-KW"/>
</dbReference>
<dbReference type="OrthoDB" id="2011769at2759"/>
<dbReference type="InterPro" id="IPR027417">
    <property type="entry name" value="P-loop_NTPase"/>
</dbReference>
<feature type="transmembrane region" description="Helical" evidence="10">
    <location>
        <begin position="646"/>
        <end position="664"/>
    </location>
</feature>
<dbReference type="Pfam" id="PF08370">
    <property type="entry name" value="PDR_assoc"/>
    <property type="match status" value="1"/>
</dbReference>
<feature type="transmembrane region" description="Helical" evidence="10">
    <location>
        <begin position="1313"/>
        <end position="1336"/>
    </location>
</feature>
<dbReference type="InterPro" id="IPR029481">
    <property type="entry name" value="ABC_trans_N"/>
</dbReference>
<keyword evidence="13" id="KW-1185">Reference proteome</keyword>
<dbReference type="GO" id="GO:0005886">
    <property type="term" value="C:plasma membrane"/>
    <property type="evidence" value="ECO:0007669"/>
    <property type="project" value="UniProtKB-ARBA"/>
</dbReference>
<dbReference type="CDD" id="cd03233">
    <property type="entry name" value="ABCG_PDR_domain1"/>
    <property type="match status" value="1"/>
</dbReference>
<evidence type="ECO:0000256" key="9">
    <source>
        <dbReference type="ARBA" id="ARBA00023136"/>
    </source>
</evidence>
<dbReference type="CDD" id="cd03232">
    <property type="entry name" value="ABCG_PDR_domain2"/>
    <property type="match status" value="1"/>
</dbReference>
<comment type="similarity">
    <text evidence="2">Belongs to the ABC transporter superfamily. ABCG family. PDR (TC 3.A.1.205) subfamily.</text>
</comment>
<gene>
    <name evidence="12" type="ORF">HPP92_024594</name>
</gene>
<feature type="transmembrane region" description="Helical" evidence="10">
    <location>
        <begin position="1089"/>
        <end position="1107"/>
    </location>
</feature>
<evidence type="ECO:0000256" key="5">
    <source>
        <dbReference type="ARBA" id="ARBA00022737"/>
    </source>
</evidence>
<dbReference type="InterPro" id="IPR013581">
    <property type="entry name" value="PDR_assoc"/>
</dbReference>
<keyword evidence="8 10" id="KW-1133">Transmembrane helix</keyword>
<sequence length="1344" mass="151633">MAAVASIRGTDPEEDISKANLVTVDSGDVDLSNLSVADKRILVDRIMKTMEDDNEQFLRRIKDRIKRVDLELPKVEVRFEHLSVEADALVGSRAVPTLLNAALNALDGILGCLNFSVSKKRVNKILTDASGILKPSRMCLLLGPPGSGKTTLLLALAGKLDENLKVTGRITYCGYEFKDFVPQRTGAYVSQHDIHVTEMTVRETFDFSARCLGTGNRLDLLSELTKRERDAGIIVDAEIDAFMKLLAVEGQKLNLATEYIFKALGLDGCADVIIGDEMRRGVSGGEKKRVTVGEILVGPATALFMDEISTGLDSSTTFKMVKFIKQMVCAMDAQVIISLLQPAPETFELFDDIILLSEGQVVYQGPRENILEFFTSVGFKCPQRKGVADFLQEVTSRRDQEQYWFREDKPYRYVPVSEFSNSFKSFHVGEQLSRNLSVPFDTSKVHPSTLTAKSIMFNGYADLIMTAVRLPVFYKQRDSLVYPAWAFGLSYLVLRVPISLLESGIWVVLTYYGIGFAPGASRFFKQFLAYFFVHQTALTQFRFVASVGRTLLMSHTLGFFSNLLVFVLGGFIIAKDDIQPWWIWTYWLSPMTYGLNAVAINEFLDIRWSKPNSDSKLDASTIGKAILESRAVPVDSFWYWRSIGTLFGFILLFNLCFILALTYLSPSQKSQGVIANVNESESKMNHETRMDNVEKSIELQNASIGPIVADTTMLKTLKNSRNYGKLKHSVLREVSLPFKRLSLVFNELNYYIDMPSEMKESGVQGKRLQLLRNVSGAFRPGLLTALIGVTGAGKTTLLDVLAGRKTGGYIEGNISVSGYPKRQETFARISGYCEQNDIHSPNVTVHESLMFSAFLRLSPEIDLKTKKMFVEEIMDLVELNLLRDAMVGLSGVDGLSTEQRKRLTIAVELVANPSIIFMDEPTSGLDARAAAIVMRAIRNTVNTGRTVVCTIHQPSIDIFETFDELLLMQRGGQLIYAGELGHHSSHLIEYFESIPGVPKIPEGYNPATWVLEITSPSFKPWLKLDFAEVYERSSIYKRNQELINELSIPSSGSMDLAFSKRYAQSFVAQCSACFWKQYRAYWRNPQYNGIRFFSTCVTALIFCTVFWRKGMNIDKQQDLFNLLGAIYAAILFVGCNNANCVLPIVAIERTVFNRERAAGMYSSFAYAFAQVCIEIIYIAAQSLLYSLLLYSLIDFGWKLDKFFWFFLLMFMCLVYFTCFGMMTVAITPNQKVANVLIFFFYCLWNLFSGFIIPRKLMPFGLRWLFWANPVAWSLHGIVVSQLGELNNMVKIPGEPSMDVRTFLEQKLGYRHDFLGYIALVHVCFALFFIFIFAFSIKFLNFQKR</sequence>
<evidence type="ECO:0000256" key="2">
    <source>
        <dbReference type="ARBA" id="ARBA00006012"/>
    </source>
</evidence>
<feature type="transmembrane region" description="Helical" evidence="10">
    <location>
        <begin position="480"/>
        <end position="498"/>
    </location>
</feature>
<organism evidence="12 13">
    <name type="scientific">Vanilla planifolia</name>
    <name type="common">Vanilla</name>
    <dbReference type="NCBI Taxonomy" id="51239"/>
    <lineage>
        <taxon>Eukaryota</taxon>
        <taxon>Viridiplantae</taxon>
        <taxon>Streptophyta</taxon>
        <taxon>Embryophyta</taxon>
        <taxon>Tracheophyta</taxon>
        <taxon>Spermatophyta</taxon>
        <taxon>Magnoliopsida</taxon>
        <taxon>Liliopsida</taxon>
        <taxon>Asparagales</taxon>
        <taxon>Orchidaceae</taxon>
        <taxon>Vanilloideae</taxon>
        <taxon>Vanilleae</taxon>
        <taxon>Vanilla</taxon>
    </lineage>
</organism>
<comment type="subcellular location">
    <subcellularLocation>
        <location evidence="1">Membrane</location>
        <topology evidence="1">Multi-pass membrane protein</topology>
    </subcellularLocation>
</comment>
<evidence type="ECO:0000256" key="6">
    <source>
        <dbReference type="ARBA" id="ARBA00022741"/>
    </source>
</evidence>
<evidence type="ECO:0000256" key="10">
    <source>
        <dbReference type="SAM" id="Phobius"/>
    </source>
</evidence>
<dbReference type="InterPro" id="IPR013525">
    <property type="entry name" value="ABC2_TM"/>
</dbReference>
<feature type="domain" description="ABC transporter" evidence="11">
    <location>
        <begin position="752"/>
        <end position="996"/>
    </location>
</feature>
<evidence type="ECO:0000256" key="8">
    <source>
        <dbReference type="ARBA" id="ARBA00022989"/>
    </source>
</evidence>
<dbReference type="InterPro" id="IPR034001">
    <property type="entry name" value="ABCG_PDR_1"/>
</dbReference>
<dbReference type="Proteomes" id="UP000636800">
    <property type="component" value="Chromosome 13"/>
</dbReference>
<dbReference type="InterPro" id="IPR003439">
    <property type="entry name" value="ABC_transporter-like_ATP-bd"/>
</dbReference>
<dbReference type="GO" id="GO:0016887">
    <property type="term" value="F:ATP hydrolysis activity"/>
    <property type="evidence" value="ECO:0007669"/>
    <property type="project" value="InterPro"/>
</dbReference>
<dbReference type="PROSITE" id="PS00211">
    <property type="entry name" value="ABC_TRANSPORTER_1"/>
    <property type="match status" value="1"/>
</dbReference>
<accession>A0A835UBA9</accession>
<proteinExistence type="inferred from homology"/>
<name>A0A835UBA9_VANPL</name>
<keyword evidence="4 10" id="KW-0812">Transmembrane</keyword>
<dbReference type="InterPro" id="IPR034003">
    <property type="entry name" value="ABCG_PDR_2"/>
</dbReference>
<dbReference type="GO" id="GO:0140359">
    <property type="term" value="F:ABC-type transporter activity"/>
    <property type="evidence" value="ECO:0007669"/>
    <property type="project" value="InterPro"/>
</dbReference>
<keyword evidence="7" id="KW-0067">ATP-binding</keyword>
<evidence type="ECO:0000256" key="3">
    <source>
        <dbReference type="ARBA" id="ARBA00022448"/>
    </source>
</evidence>
<dbReference type="Pfam" id="PF01061">
    <property type="entry name" value="ABC2_membrane"/>
    <property type="match status" value="2"/>
</dbReference>
<keyword evidence="9 10" id="KW-0472">Membrane</keyword>
<evidence type="ECO:0000256" key="1">
    <source>
        <dbReference type="ARBA" id="ARBA00004141"/>
    </source>
</evidence>
<feature type="transmembrane region" description="Helical" evidence="10">
    <location>
        <begin position="1232"/>
        <end position="1252"/>
    </location>
</feature>
<dbReference type="PROSITE" id="PS50893">
    <property type="entry name" value="ABC_TRANSPORTER_2"/>
    <property type="match status" value="2"/>
</dbReference>
<protein>
    <recommendedName>
        <fullName evidence="11">ABC transporter domain-containing protein</fullName>
    </recommendedName>
</protein>
<dbReference type="SUPFAM" id="SSF52540">
    <property type="entry name" value="P-loop containing nucleoside triphosphate hydrolases"/>
    <property type="match status" value="2"/>
</dbReference>
<feature type="domain" description="ABC transporter" evidence="11">
    <location>
        <begin position="110"/>
        <end position="383"/>
    </location>
</feature>
<dbReference type="FunFam" id="3.40.50.300:FF:000179">
    <property type="entry name" value="ABC transporter G family member 34"/>
    <property type="match status" value="1"/>
</dbReference>
<reference evidence="12 13" key="1">
    <citation type="journal article" date="2020" name="Nat. Food">
        <title>A phased Vanilla planifolia genome enables genetic improvement of flavour and production.</title>
        <authorList>
            <person name="Hasing T."/>
            <person name="Tang H."/>
            <person name="Brym M."/>
            <person name="Khazi F."/>
            <person name="Huang T."/>
            <person name="Chambers A.H."/>
        </authorList>
    </citation>
    <scope>NUCLEOTIDE SEQUENCE [LARGE SCALE GENOMIC DNA]</scope>
    <source>
        <tissue evidence="12">Leaf</tissue>
    </source>
</reference>
<keyword evidence="6" id="KW-0547">Nucleotide-binding</keyword>
<dbReference type="InterPro" id="IPR003593">
    <property type="entry name" value="AAA+_ATPase"/>
</dbReference>
<dbReference type="FunFam" id="3.40.50.300:FF:000059">
    <property type="entry name" value="ABC transporter G family member 40"/>
    <property type="match status" value="1"/>
</dbReference>
<feature type="transmembrane region" description="Helical" evidence="10">
    <location>
        <begin position="505"/>
        <end position="521"/>
    </location>
</feature>
<feature type="transmembrane region" description="Helical" evidence="10">
    <location>
        <begin position="581"/>
        <end position="600"/>
    </location>
</feature>
<dbReference type="Pfam" id="PF14510">
    <property type="entry name" value="ABC_trans_N"/>
    <property type="match status" value="1"/>
</dbReference>
<evidence type="ECO:0000256" key="7">
    <source>
        <dbReference type="ARBA" id="ARBA00022840"/>
    </source>
</evidence>
<dbReference type="PANTHER" id="PTHR19241">
    <property type="entry name" value="ATP-BINDING CASSETTE TRANSPORTER"/>
    <property type="match status" value="1"/>
</dbReference>
<dbReference type="Pfam" id="PF00005">
    <property type="entry name" value="ABC_tran"/>
    <property type="match status" value="2"/>
</dbReference>
<feature type="transmembrane region" description="Helical" evidence="10">
    <location>
        <begin position="1202"/>
        <end position="1226"/>
    </location>
</feature>
<feature type="transmembrane region" description="Helical" evidence="10">
    <location>
        <begin position="1167"/>
        <end position="1190"/>
    </location>
</feature>
<comment type="caution">
    <text evidence="12">The sequence shown here is derived from an EMBL/GenBank/DDBJ whole genome shotgun (WGS) entry which is preliminary data.</text>
</comment>
<keyword evidence="3" id="KW-0813">Transport</keyword>
<evidence type="ECO:0000313" key="13">
    <source>
        <dbReference type="Proteomes" id="UP000636800"/>
    </source>
</evidence>
<dbReference type="SMART" id="SM00382">
    <property type="entry name" value="AAA"/>
    <property type="match status" value="2"/>
</dbReference>
<evidence type="ECO:0000259" key="11">
    <source>
        <dbReference type="PROSITE" id="PS50893"/>
    </source>
</evidence>
<feature type="transmembrane region" description="Helical" evidence="10">
    <location>
        <begin position="1119"/>
        <end position="1147"/>
    </location>
</feature>
<evidence type="ECO:0000313" key="12">
    <source>
        <dbReference type="EMBL" id="KAG0455302.1"/>
    </source>
</evidence>
<dbReference type="EMBL" id="JADCNL010000013">
    <property type="protein sequence ID" value="KAG0455302.1"/>
    <property type="molecule type" value="Genomic_DNA"/>
</dbReference>
<dbReference type="InterPro" id="IPR017871">
    <property type="entry name" value="ABC_transporter-like_CS"/>
</dbReference>